<accession>A0ACC0PYE4</accession>
<evidence type="ECO:0000313" key="1">
    <source>
        <dbReference type="EMBL" id="KAI8570596.1"/>
    </source>
</evidence>
<sequence>MREDFQSDEGGWIPVISKLSNQNGKKILGGQQFFTLYVDNLPEDVGRQWLRKTFNNFGVVKDVYIPLKRSRVSGNRFGFIQYNCSISAYVAILRANGLWMHDKKLFVKRATFEQGTKIKTCVKVRMFHPENFLGAESSKKGFSDADKLKGDLFDNGKYFGQVIKSDKNNGVVRDLEAKAQVVKSDKNDRVVKEMEAKVLNINTVGNEWLNRSAVANLHKVTITEDLEFEFKKEKVEGTLVRAMGARRVLITFRYKEMRDLTIKEKWLSRWFSEIKPWSDEVASFERIVWVICLGVPLNVWCVDTLKKIGDIYGEVQSVDEDIMEMTSFANGRILIATVKDSIDEWINIQANNSEFRERVQVDTTFPEFQLLRKANLVSVSSVEIEENEVVASKASLVKGDDAYGADSTNRRFTRLHFEAHENLNNQLTGIAYTESPMEASDKGLEIVEDI</sequence>
<name>A0ACC0PYE4_RHOML</name>
<evidence type="ECO:0000313" key="2">
    <source>
        <dbReference type="Proteomes" id="UP001062846"/>
    </source>
</evidence>
<protein>
    <submittedName>
        <fullName evidence="1">Uncharacterized protein</fullName>
    </submittedName>
</protein>
<organism evidence="1 2">
    <name type="scientific">Rhododendron molle</name>
    <name type="common">Chinese azalea</name>
    <name type="synonym">Azalea mollis</name>
    <dbReference type="NCBI Taxonomy" id="49168"/>
    <lineage>
        <taxon>Eukaryota</taxon>
        <taxon>Viridiplantae</taxon>
        <taxon>Streptophyta</taxon>
        <taxon>Embryophyta</taxon>
        <taxon>Tracheophyta</taxon>
        <taxon>Spermatophyta</taxon>
        <taxon>Magnoliopsida</taxon>
        <taxon>eudicotyledons</taxon>
        <taxon>Gunneridae</taxon>
        <taxon>Pentapetalae</taxon>
        <taxon>asterids</taxon>
        <taxon>Ericales</taxon>
        <taxon>Ericaceae</taxon>
        <taxon>Ericoideae</taxon>
        <taxon>Rhodoreae</taxon>
        <taxon>Rhododendron</taxon>
    </lineage>
</organism>
<gene>
    <name evidence="1" type="ORF">RHMOL_Rhmol01G0047700</name>
</gene>
<proteinExistence type="predicted"/>
<reference evidence="1" key="1">
    <citation type="submission" date="2022-02" db="EMBL/GenBank/DDBJ databases">
        <title>Plant Genome Project.</title>
        <authorList>
            <person name="Zhang R.-G."/>
        </authorList>
    </citation>
    <scope>NUCLEOTIDE SEQUENCE</scope>
    <source>
        <strain evidence="1">AT1</strain>
    </source>
</reference>
<keyword evidence="2" id="KW-1185">Reference proteome</keyword>
<dbReference type="Proteomes" id="UP001062846">
    <property type="component" value="Chromosome 1"/>
</dbReference>
<dbReference type="EMBL" id="CM046388">
    <property type="protein sequence ID" value="KAI8570596.1"/>
    <property type="molecule type" value="Genomic_DNA"/>
</dbReference>
<comment type="caution">
    <text evidence="1">The sequence shown here is derived from an EMBL/GenBank/DDBJ whole genome shotgun (WGS) entry which is preliminary data.</text>
</comment>